<evidence type="ECO:0000256" key="4">
    <source>
        <dbReference type="ARBA" id="ARBA00022475"/>
    </source>
</evidence>
<gene>
    <name evidence="13" type="ORF">SAMN05421803_101387</name>
</gene>
<evidence type="ECO:0000256" key="11">
    <source>
        <dbReference type="ARBA" id="ARBA00023136"/>
    </source>
</evidence>
<name>A0A1M6BK98_9ACTN</name>
<dbReference type="STRING" id="758803.SAMN05421803_101387"/>
<evidence type="ECO:0000256" key="8">
    <source>
        <dbReference type="ARBA" id="ARBA00022982"/>
    </source>
</evidence>
<dbReference type="GO" id="GO:0020037">
    <property type="term" value="F:heme binding"/>
    <property type="evidence" value="ECO:0007669"/>
    <property type="project" value="TreeGrafter"/>
</dbReference>
<organism evidence="13 14">
    <name type="scientific">Nocardiopsis flavescens</name>
    <dbReference type="NCBI Taxonomy" id="758803"/>
    <lineage>
        <taxon>Bacteria</taxon>
        <taxon>Bacillati</taxon>
        <taxon>Actinomycetota</taxon>
        <taxon>Actinomycetes</taxon>
        <taxon>Streptosporangiales</taxon>
        <taxon>Nocardiopsidaceae</taxon>
        <taxon>Nocardiopsis</taxon>
    </lineage>
</organism>
<dbReference type="GO" id="GO:0046872">
    <property type="term" value="F:metal ion binding"/>
    <property type="evidence" value="ECO:0007669"/>
    <property type="project" value="UniProtKB-KW"/>
</dbReference>
<evidence type="ECO:0000256" key="1">
    <source>
        <dbReference type="ARBA" id="ARBA00004651"/>
    </source>
</evidence>
<dbReference type="PANTHER" id="PTHR30365:SF14">
    <property type="entry name" value="CYTOCHROME BD MENAQUINOL OXIDASE SUBUNIT I-RELATED"/>
    <property type="match status" value="1"/>
</dbReference>
<evidence type="ECO:0000256" key="5">
    <source>
        <dbReference type="ARBA" id="ARBA00022617"/>
    </source>
</evidence>
<evidence type="ECO:0000313" key="13">
    <source>
        <dbReference type="EMBL" id="SHI49087.1"/>
    </source>
</evidence>
<dbReference type="GO" id="GO:0009055">
    <property type="term" value="F:electron transfer activity"/>
    <property type="evidence" value="ECO:0007669"/>
    <property type="project" value="InterPro"/>
</dbReference>
<evidence type="ECO:0000256" key="6">
    <source>
        <dbReference type="ARBA" id="ARBA00022692"/>
    </source>
</evidence>
<dbReference type="PIRSF" id="PIRSF006446">
    <property type="entry name" value="Cyt_quinol_oxidase_1"/>
    <property type="match status" value="1"/>
</dbReference>
<sequence length="414" mass="44373">MSDASLDLLRLQFALTAGIHYLFVALTLGLAPFVLCVQARAVWTGDAARMRAVRFWGGLYVIGYGTGVLSGLVMETQLALNWSGLNRVFGSVVAAPLAIETAAAFFVESAFLGLWVFGWDRMGRWAHLGCFAVVTGTAYLSAFWVMAANGLLRNPVGFEMRGGEAVLTDPLAVAFNPSGLLGFAHTAVTALFVGGLFVAAVSARHVLRGTDADGVFRRGVRTGLVLVMAAVAPVAVTGGTQFRFTEGPTPTTGLTYDEAGIAAVEAAWEPSYGWIWDVAGGTMTVVWELVVLLCLVGAVAWIARRLDRWRWFLWVLVFSPVLPWAASVGGWVYRELGRQPWTVTHHLTTAEAVTPMSAGAAVVSLCVFVSAYALLAGATAWWLVRVARLGVGRGPLREPDQGPPAEEGREPVRF</sequence>
<dbReference type="AlphaFoldDB" id="A0A1M6BK98"/>
<keyword evidence="5" id="KW-0349">Heme</keyword>
<dbReference type="GO" id="GO:0019646">
    <property type="term" value="P:aerobic electron transport chain"/>
    <property type="evidence" value="ECO:0007669"/>
    <property type="project" value="InterPro"/>
</dbReference>
<comment type="subcellular location">
    <subcellularLocation>
        <location evidence="1">Cell membrane</location>
        <topology evidence="1">Multi-pass membrane protein</topology>
    </subcellularLocation>
</comment>
<keyword evidence="9 12" id="KW-1133">Transmembrane helix</keyword>
<feature type="transmembrane region" description="Helical" evidence="12">
    <location>
        <begin position="180"/>
        <end position="203"/>
    </location>
</feature>
<accession>A0A1M6BK98</accession>
<feature type="transmembrane region" description="Helical" evidence="12">
    <location>
        <begin position="20"/>
        <end position="43"/>
    </location>
</feature>
<evidence type="ECO:0000256" key="7">
    <source>
        <dbReference type="ARBA" id="ARBA00022723"/>
    </source>
</evidence>
<feature type="transmembrane region" description="Helical" evidence="12">
    <location>
        <begin position="55"/>
        <end position="74"/>
    </location>
</feature>
<proteinExistence type="inferred from homology"/>
<keyword evidence="14" id="KW-1185">Reference proteome</keyword>
<protein>
    <submittedName>
        <fullName evidence="13">Cytochrome d ubiquinol oxidase subunit I</fullName>
    </submittedName>
</protein>
<comment type="similarity">
    <text evidence="2">Belongs to the cytochrome ubiquinol oxidase subunit 1 family.</text>
</comment>
<feature type="transmembrane region" description="Helical" evidence="12">
    <location>
        <begin position="224"/>
        <end position="244"/>
    </location>
</feature>
<evidence type="ECO:0000256" key="3">
    <source>
        <dbReference type="ARBA" id="ARBA00022448"/>
    </source>
</evidence>
<dbReference type="PANTHER" id="PTHR30365">
    <property type="entry name" value="CYTOCHROME D UBIQUINOL OXIDASE"/>
    <property type="match status" value="1"/>
</dbReference>
<keyword evidence="6 12" id="KW-0812">Transmembrane</keyword>
<keyword evidence="7" id="KW-0479">Metal-binding</keyword>
<dbReference type="InterPro" id="IPR002585">
    <property type="entry name" value="Cyt-d_ubiquinol_oxidase_su_1"/>
</dbReference>
<dbReference type="Pfam" id="PF01654">
    <property type="entry name" value="Cyt_bd_oxida_I"/>
    <property type="match status" value="2"/>
</dbReference>
<dbReference type="GO" id="GO:0016682">
    <property type="term" value="F:oxidoreductase activity, acting on diphenols and related substances as donors, oxygen as acceptor"/>
    <property type="evidence" value="ECO:0007669"/>
    <property type="project" value="TreeGrafter"/>
</dbReference>
<evidence type="ECO:0000313" key="14">
    <source>
        <dbReference type="Proteomes" id="UP000184452"/>
    </source>
</evidence>
<evidence type="ECO:0000256" key="9">
    <source>
        <dbReference type="ARBA" id="ARBA00022989"/>
    </source>
</evidence>
<dbReference type="EMBL" id="FQZK01000001">
    <property type="protein sequence ID" value="SHI49087.1"/>
    <property type="molecule type" value="Genomic_DNA"/>
</dbReference>
<keyword evidence="11 12" id="KW-0472">Membrane</keyword>
<evidence type="ECO:0000256" key="10">
    <source>
        <dbReference type="ARBA" id="ARBA00023004"/>
    </source>
</evidence>
<dbReference type="RefSeq" id="WP_073374253.1">
    <property type="nucleotide sequence ID" value="NZ_FQZK01000001.1"/>
</dbReference>
<evidence type="ECO:0000256" key="2">
    <source>
        <dbReference type="ARBA" id="ARBA00009819"/>
    </source>
</evidence>
<evidence type="ECO:0000256" key="12">
    <source>
        <dbReference type="SAM" id="Phobius"/>
    </source>
</evidence>
<keyword evidence="4" id="KW-1003">Cell membrane</keyword>
<feature type="transmembrane region" description="Helical" evidence="12">
    <location>
        <begin position="361"/>
        <end position="384"/>
    </location>
</feature>
<reference evidence="13 14" key="1">
    <citation type="submission" date="2016-11" db="EMBL/GenBank/DDBJ databases">
        <authorList>
            <person name="Jaros S."/>
            <person name="Januszkiewicz K."/>
            <person name="Wedrychowicz H."/>
        </authorList>
    </citation>
    <scope>NUCLEOTIDE SEQUENCE [LARGE SCALE GENOMIC DNA]</scope>
    <source>
        <strain evidence="13 14">CGMCC 4.5723</strain>
    </source>
</reference>
<feature type="transmembrane region" description="Helical" evidence="12">
    <location>
        <begin position="311"/>
        <end position="333"/>
    </location>
</feature>
<dbReference type="GO" id="GO:0005886">
    <property type="term" value="C:plasma membrane"/>
    <property type="evidence" value="ECO:0007669"/>
    <property type="project" value="UniProtKB-SubCell"/>
</dbReference>
<dbReference type="GO" id="GO:0070069">
    <property type="term" value="C:cytochrome complex"/>
    <property type="evidence" value="ECO:0007669"/>
    <property type="project" value="InterPro"/>
</dbReference>
<feature type="transmembrane region" description="Helical" evidence="12">
    <location>
        <begin position="285"/>
        <end position="304"/>
    </location>
</feature>
<dbReference type="Proteomes" id="UP000184452">
    <property type="component" value="Unassembled WGS sequence"/>
</dbReference>
<keyword evidence="3" id="KW-0813">Transport</keyword>
<keyword evidence="10" id="KW-0408">Iron</keyword>
<dbReference type="OrthoDB" id="9807042at2"/>
<feature type="transmembrane region" description="Helical" evidence="12">
    <location>
        <begin position="94"/>
        <end position="118"/>
    </location>
</feature>
<feature type="transmembrane region" description="Helical" evidence="12">
    <location>
        <begin position="125"/>
        <end position="147"/>
    </location>
</feature>
<keyword evidence="8" id="KW-0249">Electron transport</keyword>